<dbReference type="AlphaFoldDB" id="M7B4Y2"/>
<sequence length="288" mass="30911">MRGHGPGLPKRSLVLLRNSCPPHHSARARRDTGFQRRPPRPHTASLGAYPHANAFGCGTVANLSTNLGTSDSFNFGASTDLNTDYGAGTDDPGADTSNGPATFVGAGRGFGTSSAVLDGADAATRVVATGVAMRRGTWIQVSGLPYEVQQTIQDLPFEGETLFSEKRQEAAQPERLTSHPQVLGSAHSRHAVETLQGATSSKIPSTEPTGRFLEEEQEWQEKTTPVFRPGLWATQTAVWPQNGLLKVQSRTPYQIRDWIYPPLPFPPDCPLSTVHGPISLQSSGCSSQ</sequence>
<reference evidence="3" key="1">
    <citation type="journal article" date="2013" name="Nat. Genet.">
        <title>The draft genomes of soft-shell turtle and green sea turtle yield insights into the development and evolution of the turtle-specific body plan.</title>
        <authorList>
            <person name="Wang Z."/>
            <person name="Pascual-Anaya J."/>
            <person name="Zadissa A."/>
            <person name="Li W."/>
            <person name="Niimura Y."/>
            <person name="Huang Z."/>
            <person name="Li C."/>
            <person name="White S."/>
            <person name="Xiong Z."/>
            <person name="Fang D."/>
            <person name="Wang B."/>
            <person name="Ming Y."/>
            <person name="Chen Y."/>
            <person name="Zheng Y."/>
            <person name="Kuraku S."/>
            <person name="Pignatelli M."/>
            <person name="Herrero J."/>
            <person name="Beal K."/>
            <person name="Nozawa M."/>
            <person name="Li Q."/>
            <person name="Wang J."/>
            <person name="Zhang H."/>
            <person name="Yu L."/>
            <person name="Shigenobu S."/>
            <person name="Wang J."/>
            <person name="Liu J."/>
            <person name="Flicek P."/>
            <person name="Searle S."/>
            <person name="Wang J."/>
            <person name="Kuratani S."/>
            <person name="Yin Y."/>
            <person name="Aken B."/>
            <person name="Zhang G."/>
            <person name="Irie N."/>
        </authorList>
    </citation>
    <scope>NUCLEOTIDE SEQUENCE [LARGE SCALE GENOMIC DNA]</scope>
</reference>
<evidence type="ECO:0000313" key="2">
    <source>
        <dbReference type="EMBL" id="EMP32981.1"/>
    </source>
</evidence>
<accession>M7B4Y2</accession>
<protein>
    <submittedName>
        <fullName evidence="2">Uncharacterized protein</fullName>
    </submittedName>
</protein>
<evidence type="ECO:0000313" key="3">
    <source>
        <dbReference type="Proteomes" id="UP000031443"/>
    </source>
</evidence>
<feature type="region of interest" description="Disordered" evidence="1">
    <location>
        <begin position="19"/>
        <end position="47"/>
    </location>
</feature>
<proteinExistence type="predicted"/>
<keyword evidence="3" id="KW-1185">Reference proteome</keyword>
<dbReference type="Proteomes" id="UP000031443">
    <property type="component" value="Unassembled WGS sequence"/>
</dbReference>
<gene>
    <name evidence="2" type="ORF">UY3_09859</name>
</gene>
<evidence type="ECO:0000256" key="1">
    <source>
        <dbReference type="SAM" id="MobiDB-lite"/>
    </source>
</evidence>
<name>M7B4Y2_CHEMY</name>
<organism evidence="2 3">
    <name type="scientific">Chelonia mydas</name>
    <name type="common">Green sea-turtle</name>
    <name type="synonym">Chelonia agassizi</name>
    <dbReference type="NCBI Taxonomy" id="8469"/>
    <lineage>
        <taxon>Eukaryota</taxon>
        <taxon>Metazoa</taxon>
        <taxon>Chordata</taxon>
        <taxon>Craniata</taxon>
        <taxon>Vertebrata</taxon>
        <taxon>Euteleostomi</taxon>
        <taxon>Archelosauria</taxon>
        <taxon>Testudinata</taxon>
        <taxon>Testudines</taxon>
        <taxon>Cryptodira</taxon>
        <taxon>Durocryptodira</taxon>
        <taxon>Americhelydia</taxon>
        <taxon>Chelonioidea</taxon>
        <taxon>Cheloniidae</taxon>
        <taxon>Chelonia</taxon>
    </lineage>
</organism>
<dbReference type="EMBL" id="KB537686">
    <property type="protein sequence ID" value="EMP32981.1"/>
    <property type="molecule type" value="Genomic_DNA"/>
</dbReference>